<proteinExistence type="predicted"/>
<dbReference type="OrthoDB" id="1426499at2"/>
<accession>A0A9X0YK30</accession>
<protein>
    <submittedName>
        <fullName evidence="1">Uncharacterized protein</fullName>
    </submittedName>
</protein>
<evidence type="ECO:0000313" key="1">
    <source>
        <dbReference type="EMBL" id="MBP1840540.1"/>
    </source>
</evidence>
<dbReference type="PROSITE" id="PS51257">
    <property type="entry name" value="PROKAR_LIPOPROTEIN"/>
    <property type="match status" value="1"/>
</dbReference>
<dbReference type="RefSeq" id="WP_157486304.1">
    <property type="nucleotide sequence ID" value="NZ_JAGGJQ010000007.1"/>
</dbReference>
<dbReference type="Proteomes" id="UP001138672">
    <property type="component" value="Unassembled WGS sequence"/>
</dbReference>
<name>A0A9X0YK30_9FLAO</name>
<keyword evidence="4" id="KW-1185">Reference proteome</keyword>
<dbReference type="EMBL" id="JAUSUU010000007">
    <property type="protein sequence ID" value="MDQ0336047.1"/>
    <property type="molecule type" value="Genomic_DNA"/>
</dbReference>
<reference evidence="1" key="1">
    <citation type="submission" date="2021-03" db="EMBL/GenBank/DDBJ databases">
        <title>Genomic Encyclopedia of Type Strains, Phase IV (KMG-IV): sequencing the most valuable type-strain genomes for metagenomic binning, comparative biology and taxonomic classification.</title>
        <authorList>
            <person name="Goeker M."/>
        </authorList>
    </citation>
    <scope>NUCLEOTIDE SEQUENCE</scope>
    <source>
        <strain evidence="1">DSM 15523</strain>
        <strain evidence="2 4">DSM 16476</strain>
    </source>
</reference>
<dbReference type="Proteomes" id="UP001231587">
    <property type="component" value="Unassembled WGS sequence"/>
</dbReference>
<organism evidence="1 3">
    <name type="scientific">Formosa algae</name>
    <dbReference type="NCBI Taxonomy" id="225843"/>
    <lineage>
        <taxon>Bacteria</taxon>
        <taxon>Pseudomonadati</taxon>
        <taxon>Bacteroidota</taxon>
        <taxon>Flavobacteriia</taxon>
        <taxon>Flavobacteriales</taxon>
        <taxon>Flavobacteriaceae</taxon>
        <taxon>Formosa</taxon>
    </lineage>
</organism>
<dbReference type="EMBL" id="JAGGJQ010000007">
    <property type="protein sequence ID" value="MBP1840540.1"/>
    <property type="molecule type" value="Genomic_DNA"/>
</dbReference>
<comment type="caution">
    <text evidence="1">The sequence shown here is derived from an EMBL/GenBank/DDBJ whole genome shotgun (WGS) entry which is preliminary data.</text>
</comment>
<evidence type="ECO:0000313" key="2">
    <source>
        <dbReference type="EMBL" id="MDQ0336047.1"/>
    </source>
</evidence>
<sequence>MKFTILTVICLVIIMCIVFGCAQYIGIPKKKAAANLEAYLQRQYHGKLVFSDLSLFFNAATMDPNMYGMLIYDKDIPEIAFYTHLNLKHILENDTLPMYPIADKKTVDGLYKDAVMRYNTRQAVIADFIDDIPEITFSTETISLDVKRDIEPQELYALITRFIDRLNQSFRELDTAFQFHLLLKTVTHPEGFVTIPLEIEDSKWQAKPMVLSEKAVGFERLKSMILEHIQAKLDTPYPYYKPTEHNKIYIDKSTLSRGAWLQYLDDTRIVNNGKGKWRNPQTGLYVVYFDLETQFIYRGELLTNENDTTSYREELMQIISTIEAEGIKTK</sequence>
<dbReference type="AlphaFoldDB" id="A0A9X0YK30"/>
<evidence type="ECO:0000313" key="4">
    <source>
        <dbReference type="Proteomes" id="UP001231587"/>
    </source>
</evidence>
<evidence type="ECO:0000313" key="3">
    <source>
        <dbReference type="Proteomes" id="UP001138672"/>
    </source>
</evidence>
<gene>
    <name evidence="1" type="ORF">J2Z56_002470</name>
    <name evidence="2" type="ORF">J2Z57_002499</name>
</gene>